<keyword evidence="2" id="KW-1003">Cell membrane</keyword>
<dbReference type="GO" id="GO:0022857">
    <property type="term" value="F:transmembrane transporter activity"/>
    <property type="evidence" value="ECO:0007669"/>
    <property type="project" value="InterPro"/>
</dbReference>
<evidence type="ECO:0000256" key="1">
    <source>
        <dbReference type="ARBA" id="ARBA00004651"/>
    </source>
</evidence>
<dbReference type="SUPFAM" id="SSF103473">
    <property type="entry name" value="MFS general substrate transporter"/>
    <property type="match status" value="1"/>
</dbReference>
<evidence type="ECO:0000313" key="9">
    <source>
        <dbReference type="Proteomes" id="UP000030060"/>
    </source>
</evidence>
<feature type="transmembrane region" description="Helical" evidence="6">
    <location>
        <begin position="366"/>
        <end position="389"/>
    </location>
</feature>
<feature type="transmembrane region" description="Helical" evidence="6">
    <location>
        <begin position="282"/>
        <end position="299"/>
    </location>
</feature>
<accession>A0A0A1YUG4</accession>
<feature type="transmembrane region" description="Helical" evidence="6">
    <location>
        <begin position="338"/>
        <end position="360"/>
    </location>
</feature>
<feature type="transmembrane region" description="Helical" evidence="6">
    <location>
        <begin position="136"/>
        <end position="160"/>
    </location>
</feature>
<dbReference type="PANTHER" id="PTHR43124">
    <property type="entry name" value="PURINE EFFLUX PUMP PBUE"/>
    <property type="match status" value="1"/>
</dbReference>
<reference evidence="8 9" key="1">
    <citation type="journal article" date="2013" name="Genome Announc.">
        <title>Draft Genome Sequence of Pseudomonas fluorescens LMG 5329, a White Line-Inducing Principle-Producing Bioindicator for the Mushroom Pathogen Pseudomonas tolaasii.</title>
        <authorList>
            <person name="Ghequire M.G."/>
            <person name="Rokni-Zadeh H."/>
            <person name="Zarrineh P."/>
            <person name="De Mot R."/>
        </authorList>
    </citation>
    <scope>NUCLEOTIDE SEQUENCE [LARGE SCALE GENOMIC DNA]</scope>
    <source>
        <strain evidence="8 9">LMG 5329</strain>
    </source>
</reference>
<gene>
    <name evidence="8" type="ORF">K814_0128115</name>
</gene>
<keyword evidence="4 6" id="KW-1133">Transmembrane helix</keyword>
<proteinExistence type="predicted"/>
<dbReference type="RefSeq" id="WP_038850643.1">
    <property type="nucleotide sequence ID" value="NZ_ASGY01000220.1"/>
</dbReference>
<sequence length="396" mass="42397">MSTAITHAEKPFIVFWLMTMTLLGVFPLDVVLPSFPALAEHFSTSTTQIARSVSLFAIGFSCSMLLIGPLSDRIGRKKLLLASMAVAIIGAAGCLAASNTPQFLFFRVIQAMGCGGFILSQALVQDLFFGREQERLRIAMVTAGGIFISISPLLGAWLQLHWGWQASFYVFIALCAATLIMAHRLLHGGLPQAAPSHQSLLKAYAKVFANRHFASYATISAITFACHFSFIVVSPLIFMDQLQLSPHEYSLTLLLYGAAYVMGGICAGFLHKRLPAATQMAIGLVLIAISGGVMLFLAYQFGVSIATVLVPMLLCTAGTTITRPISNSKAMSLFPDNAGTAASAVAAVLFIAGGLISAFISTFTHYLSTALGLCFLMLSIVALVLNAWARRHPHVP</sequence>
<evidence type="ECO:0000313" key="8">
    <source>
        <dbReference type="EMBL" id="KGE64614.1"/>
    </source>
</evidence>
<dbReference type="AlphaFoldDB" id="A0A0A1YUG4"/>
<evidence type="ECO:0000256" key="3">
    <source>
        <dbReference type="ARBA" id="ARBA00022692"/>
    </source>
</evidence>
<feature type="transmembrane region" description="Helical" evidence="6">
    <location>
        <begin position="249"/>
        <end position="270"/>
    </location>
</feature>
<name>A0A0A1YUG4_PSEFL</name>
<dbReference type="PANTHER" id="PTHR43124:SF3">
    <property type="entry name" value="CHLORAMPHENICOL EFFLUX PUMP RV0191"/>
    <property type="match status" value="1"/>
</dbReference>
<dbReference type="Proteomes" id="UP000030060">
    <property type="component" value="Unassembled WGS sequence"/>
</dbReference>
<feature type="transmembrane region" description="Helical" evidence="6">
    <location>
        <begin position="104"/>
        <end position="124"/>
    </location>
</feature>
<dbReference type="GO" id="GO:0005886">
    <property type="term" value="C:plasma membrane"/>
    <property type="evidence" value="ECO:0007669"/>
    <property type="project" value="UniProtKB-SubCell"/>
</dbReference>
<dbReference type="PROSITE" id="PS50850">
    <property type="entry name" value="MFS"/>
    <property type="match status" value="1"/>
</dbReference>
<dbReference type="EMBL" id="ASGY01000220">
    <property type="protein sequence ID" value="KGE64614.1"/>
    <property type="molecule type" value="Genomic_DNA"/>
</dbReference>
<feature type="transmembrane region" description="Helical" evidence="6">
    <location>
        <begin position="213"/>
        <end position="237"/>
    </location>
</feature>
<feature type="transmembrane region" description="Helical" evidence="6">
    <location>
        <begin position="48"/>
        <end position="67"/>
    </location>
</feature>
<dbReference type="Gene3D" id="1.20.1720.10">
    <property type="entry name" value="Multidrug resistance protein D"/>
    <property type="match status" value="1"/>
</dbReference>
<feature type="transmembrane region" description="Helical" evidence="6">
    <location>
        <begin position="12"/>
        <end position="28"/>
    </location>
</feature>
<comment type="caution">
    <text evidence="8">The sequence shown here is derived from an EMBL/GenBank/DDBJ whole genome shotgun (WGS) entry which is preliminary data.</text>
</comment>
<dbReference type="InterPro" id="IPR050189">
    <property type="entry name" value="MFS_Efflux_Transporters"/>
</dbReference>
<dbReference type="OrthoDB" id="9814303at2"/>
<feature type="transmembrane region" description="Helical" evidence="6">
    <location>
        <begin position="166"/>
        <end position="186"/>
    </location>
</feature>
<evidence type="ECO:0000259" key="7">
    <source>
        <dbReference type="PROSITE" id="PS50850"/>
    </source>
</evidence>
<protein>
    <submittedName>
        <fullName evidence="8">Multidrug transporter CflA</fullName>
    </submittedName>
</protein>
<keyword evidence="5 6" id="KW-0472">Membrane</keyword>
<dbReference type="InterPro" id="IPR005829">
    <property type="entry name" value="Sugar_transporter_CS"/>
</dbReference>
<dbReference type="InterPro" id="IPR036259">
    <property type="entry name" value="MFS_trans_sf"/>
</dbReference>
<evidence type="ECO:0000256" key="5">
    <source>
        <dbReference type="ARBA" id="ARBA00023136"/>
    </source>
</evidence>
<dbReference type="InterPro" id="IPR011701">
    <property type="entry name" value="MFS"/>
</dbReference>
<keyword evidence="3 6" id="KW-0812">Transmembrane</keyword>
<organism evidence="8 9">
    <name type="scientific">Pseudomonas fluorescens LMG 5329</name>
    <dbReference type="NCBI Taxonomy" id="1324332"/>
    <lineage>
        <taxon>Bacteria</taxon>
        <taxon>Pseudomonadati</taxon>
        <taxon>Pseudomonadota</taxon>
        <taxon>Gammaproteobacteria</taxon>
        <taxon>Pseudomonadales</taxon>
        <taxon>Pseudomonadaceae</taxon>
        <taxon>Pseudomonas</taxon>
    </lineage>
</organism>
<feature type="transmembrane region" description="Helical" evidence="6">
    <location>
        <begin position="79"/>
        <end position="98"/>
    </location>
</feature>
<comment type="subcellular location">
    <subcellularLocation>
        <location evidence="1">Cell membrane</location>
        <topology evidence="1">Multi-pass membrane protein</topology>
    </subcellularLocation>
</comment>
<evidence type="ECO:0000256" key="2">
    <source>
        <dbReference type="ARBA" id="ARBA00022475"/>
    </source>
</evidence>
<feature type="domain" description="Major facilitator superfamily (MFS) profile" evidence="7">
    <location>
        <begin position="13"/>
        <end position="394"/>
    </location>
</feature>
<evidence type="ECO:0000256" key="6">
    <source>
        <dbReference type="SAM" id="Phobius"/>
    </source>
</evidence>
<dbReference type="Pfam" id="PF07690">
    <property type="entry name" value="MFS_1"/>
    <property type="match status" value="1"/>
</dbReference>
<dbReference type="InterPro" id="IPR020846">
    <property type="entry name" value="MFS_dom"/>
</dbReference>
<dbReference type="PROSITE" id="PS00216">
    <property type="entry name" value="SUGAR_TRANSPORT_1"/>
    <property type="match status" value="1"/>
</dbReference>
<evidence type="ECO:0000256" key="4">
    <source>
        <dbReference type="ARBA" id="ARBA00022989"/>
    </source>
</evidence>